<dbReference type="AlphaFoldDB" id="A0ABD2YQ09"/>
<dbReference type="Proteomes" id="UP001630127">
    <property type="component" value="Unassembled WGS sequence"/>
</dbReference>
<comment type="caution">
    <text evidence="2">The sequence shown here is derived from an EMBL/GenBank/DDBJ whole genome shotgun (WGS) entry which is preliminary data.</text>
</comment>
<keyword evidence="3" id="KW-1185">Reference proteome</keyword>
<evidence type="ECO:0000313" key="3">
    <source>
        <dbReference type="Proteomes" id="UP001630127"/>
    </source>
</evidence>
<name>A0ABD2YQ09_9GENT</name>
<sequence length="66" mass="7162">MPPGNPVCKASQSSGNTEDDFETEKHVNQIQNDDTLTDSSDEATGKEANTINVLTKAQDLLLELIE</sequence>
<feature type="region of interest" description="Disordered" evidence="1">
    <location>
        <begin position="1"/>
        <end position="45"/>
    </location>
</feature>
<reference evidence="2 3" key="1">
    <citation type="submission" date="2024-11" db="EMBL/GenBank/DDBJ databases">
        <title>A near-complete genome assembly of Cinchona calisaya.</title>
        <authorList>
            <person name="Lian D.C."/>
            <person name="Zhao X.W."/>
            <person name="Wei L."/>
        </authorList>
    </citation>
    <scope>NUCLEOTIDE SEQUENCE [LARGE SCALE GENOMIC DNA]</scope>
    <source>
        <tissue evidence="2">Nenye</tissue>
    </source>
</reference>
<accession>A0ABD2YQ09</accession>
<organism evidence="2 3">
    <name type="scientific">Cinchona calisaya</name>
    <dbReference type="NCBI Taxonomy" id="153742"/>
    <lineage>
        <taxon>Eukaryota</taxon>
        <taxon>Viridiplantae</taxon>
        <taxon>Streptophyta</taxon>
        <taxon>Embryophyta</taxon>
        <taxon>Tracheophyta</taxon>
        <taxon>Spermatophyta</taxon>
        <taxon>Magnoliopsida</taxon>
        <taxon>eudicotyledons</taxon>
        <taxon>Gunneridae</taxon>
        <taxon>Pentapetalae</taxon>
        <taxon>asterids</taxon>
        <taxon>lamiids</taxon>
        <taxon>Gentianales</taxon>
        <taxon>Rubiaceae</taxon>
        <taxon>Cinchonoideae</taxon>
        <taxon>Cinchoneae</taxon>
        <taxon>Cinchona</taxon>
    </lineage>
</organism>
<gene>
    <name evidence="2" type="ORF">ACH5RR_028867</name>
</gene>
<evidence type="ECO:0000256" key="1">
    <source>
        <dbReference type="SAM" id="MobiDB-lite"/>
    </source>
</evidence>
<proteinExistence type="predicted"/>
<protein>
    <submittedName>
        <fullName evidence="2">Uncharacterized protein</fullName>
    </submittedName>
</protein>
<dbReference type="EMBL" id="JBJUIK010000012">
    <property type="protein sequence ID" value="KAL3509466.1"/>
    <property type="molecule type" value="Genomic_DNA"/>
</dbReference>
<evidence type="ECO:0000313" key="2">
    <source>
        <dbReference type="EMBL" id="KAL3509466.1"/>
    </source>
</evidence>